<keyword evidence="12" id="KW-0539">Nucleus</keyword>
<keyword evidence="8" id="KW-0378">Hydrolase</keyword>
<evidence type="ECO:0000256" key="12">
    <source>
        <dbReference type="ARBA" id="ARBA00023242"/>
    </source>
</evidence>
<sequence>MAPELNSASIRVAFEGCGHGCLHDIYASVEKAATLKGWDGVDLLIIGGDFQAVRNSHDMACMSVPQKFKKLGDFHEYYSGKRTAPYLTIFIGGNHEAGNHLFELYYGGWVAPNIYYMGAANVIRCGPLRIAGMSGIWKAYDYRKPHFERLPYNRDEIQSIYHIRELDVRKLLQIRTQVDLSLSHDWPKQIENYGDYNTLFRVKKGFRQDSQTGRLGNLAAKFVLDRLRPAHWFSAHLHGVVPEVQHNLTWRRVDIGEDGVGRQVVGVERDACAETAVNKKQKLQHETKPVKNSDEIDLDLDSDPGEDAAADTAPEVESRAMDQSTSAANINKSPTDSIVKPAEGVEKDTGDISEEVRSQLPAGFARPPPQAYAVNGPLPESISNKTTHFLALDKCLPNREFLQLVEFSTISDLEGAQCERPYRLQYDKEWLAITRVFANDLQLGDATAKPAADKGDTVYEPQIIEEEKWVEEHIVKPGKMGIPENFVPTAPPYDSAVPITTEEMPPEYNNPQTAQFCELIGIENKFHLSDEEREARMAAGPRPVESRQNFSRYPRRDGGHGHGRGRGGGRGGRGGGRPWGRGRGRGRAAPY</sequence>
<feature type="region of interest" description="Disordered" evidence="13">
    <location>
        <begin position="533"/>
        <end position="591"/>
    </location>
</feature>
<keyword evidence="10" id="KW-0408">Iron</keyword>
<evidence type="ECO:0000256" key="8">
    <source>
        <dbReference type="ARBA" id="ARBA00022801"/>
    </source>
</evidence>
<feature type="compositionally biased region" description="Basic residues" evidence="13">
    <location>
        <begin position="580"/>
        <end position="591"/>
    </location>
</feature>
<accession>Q2UI13</accession>
<dbReference type="Pfam" id="PF05011">
    <property type="entry name" value="DBR1"/>
    <property type="match status" value="1"/>
</dbReference>
<feature type="compositionally biased region" description="Gly residues" evidence="13">
    <location>
        <begin position="568"/>
        <end position="579"/>
    </location>
</feature>
<evidence type="ECO:0000256" key="7">
    <source>
        <dbReference type="ARBA" id="ARBA00022723"/>
    </source>
</evidence>
<evidence type="ECO:0000256" key="2">
    <source>
        <dbReference type="ARBA" id="ARBA00001947"/>
    </source>
</evidence>
<comment type="subcellular location">
    <subcellularLocation>
        <location evidence="4">Nucleus</location>
    </subcellularLocation>
</comment>
<dbReference type="CDD" id="cd00844">
    <property type="entry name" value="MPP_Dbr1_N"/>
    <property type="match status" value="1"/>
</dbReference>
<reference evidence="15 16" key="1">
    <citation type="journal article" date="2005" name="Nature">
        <title>Genome sequencing and analysis of Aspergillus oryzae.</title>
        <authorList>
            <person name="Machida M."/>
            <person name="Asai K."/>
            <person name="Sano M."/>
            <person name="Tanaka T."/>
            <person name="Kumagai T."/>
            <person name="Terai G."/>
            <person name="Kusumoto K."/>
            <person name="Arima T."/>
            <person name="Akita O."/>
            <person name="Kashiwagi Y."/>
            <person name="Abe K."/>
            <person name="Gomi K."/>
            <person name="Horiuchi H."/>
            <person name="Kitamoto K."/>
            <person name="Kobayashi T."/>
            <person name="Takeuchi M."/>
            <person name="Denning D.W."/>
            <person name="Galagan J.E."/>
            <person name="Nierman W.C."/>
            <person name="Yu J."/>
            <person name="Archer D.B."/>
            <person name="Bennett J.W."/>
            <person name="Bhatnagar D."/>
            <person name="Cleveland T.E."/>
            <person name="Fedorova N.D."/>
            <person name="Gotoh O."/>
            <person name="Horikawa H."/>
            <person name="Hosoyama A."/>
            <person name="Ichinomiya M."/>
            <person name="Igarashi R."/>
            <person name="Iwashita K."/>
            <person name="Juvvadi P.R."/>
            <person name="Kato M."/>
            <person name="Kato Y."/>
            <person name="Kin T."/>
            <person name="Kokubun A."/>
            <person name="Maeda H."/>
            <person name="Maeyama N."/>
            <person name="Maruyama J."/>
            <person name="Nagasaki H."/>
            <person name="Nakajima T."/>
            <person name="Oda K."/>
            <person name="Okada K."/>
            <person name="Paulsen I."/>
            <person name="Sakamoto K."/>
            <person name="Sawano T."/>
            <person name="Takahashi M."/>
            <person name="Takase K."/>
            <person name="Terabayashi Y."/>
            <person name="Wortman J."/>
            <person name="Yamada O."/>
            <person name="Yamagata Y."/>
            <person name="Anazawa H."/>
            <person name="Hata Y."/>
            <person name="Koide Y."/>
            <person name="Komori T."/>
            <person name="Koyama Y."/>
            <person name="Minetoki T."/>
            <person name="Suharnan S."/>
            <person name="Tanaka A."/>
            <person name="Isono K."/>
            <person name="Kuhara S."/>
            <person name="Ogasawara N."/>
            <person name="Kikuchi H."/>
        </authorList>
    </citation>
    <scope>NUCLEOTIDE SEQUENCE [LARGE SCALE GENOMIC DNA]</scope>
    <source>
        <strain evidence="16">ATCC 42149 / RIB 40</strain>
    </source>
</reference>
<keyword evidence="11" id="KW-0464">Manganese</keyword>
<dbReference type="InterPro" id="IPR041816">
    <property type="entry name" value="Dbr1_N"/>
</dbReference>
<evidence type="ECO:0000256" key="11">
    <source>
        <dbReference type="ARBA" id="ARBA00023211"/>
    </source>
</evidence>
<evidence type="ECO:0000256" key="10">
    <source>
        <dbReference type="ARBA" id="ARBA00023004"/>
    </source>
</evidence>
<dbReference type="GO" id="GO:0046872">
    <property type="term" value="F:metal ion binding"/>
    <property type="evidence" value="ECO:0007669"/>
    <property type="project" value="UniProtKB-KW"/>
</dbReference>
<dbReference type="STRING" id="510516.Q2UI13"/>
<organism evidence="15 16">
    <name type="scientific">Aspergillus oryzae (strain ATCC 42149 / RIB 40)</name>
    <name type="common">Yellow koji mold</name>
    <dbReference type="NCBI Taxonomy" id="510516"/>
    <lineage>
        <taxon>Eukaryota</taxon>
        <taxon>Fungi</taxon>
        <taxon>Dikarya</taxon>
        <taxon>Ascomycota</taxon>
        <taxon>Pezizomycotina</taxon>
        <taxon>Eurotiomycetes</taxon>
        <taxon>Eurotiomycetidae</taxon>
        <taxon>Eurotiales</taxon>
        <taxon>Aspergillaceae</taxon>
        <taxon>Aspergillus</taxon>
        <taxon>Aspergillus subgen. Circumdati</taxon>
    </lineage>
</organism>
<keyword evidence="9" id="KW-0862">Zinc</keyword>
<keyword evidence="16" id="KW-1185">Reference proteome</keyword>
<evidence type="ECO:0000313" key="16">
    <source>
        <dbReference type="Proteomes" id="UP000006564"/>
    </source>
</evidence>
<evidence type="ECO:0000256" key="4">
    <source>
        <dbReference type="ARBA" id="ARBA00004123"/>
    </source>
</evidence>
<dbReference type="EMBL" id="BA000051">
    <property type="protein sequence ID" value="BAE58802.1"/>
    <property type="molecule type" value="Genomic_DNA"/>
</dbReference>
<dbReference type="SMART" id="SM01124">
    <property type="entry name" value="DBR1"/>
    <property type="match status" value="1"/>
</dbReference>
<feature type="domain" description="Lariat debranching enzyme C-terminal" evidence="14">
    <location>
        <begin position="378"/>
        <end position="526"/>
    </location>
</feature>
<evidence type="ECO:0000256" key="3">
    <source>
        <dbReference type="ARBA" id="ARBA00001954"/>
    </source>
</evidence>
<dbReference type="Pfam" id="PF00149">
    <property type="entry name" value="Metallophos"/>
    <property type="match status" value="1"/>
</dbReference>
<keyword evidence="7" id="KW-0479">Metal-binding</keyword>
<dbReference type="Proteomes" id="UP000006564">
    <property type="component" value="Chromosome 3"/>
</dbReference>
<dbReference type="GO" id="GO:0008419">
    <property type="term" value="F:RNA lariat debranching enzyme activity"/>
    <property type="evidence" value="ECO:0007669"/>
    <property type="project" value="UniProtKB-ARBA"/>
</dbReference>
<dbReference type="HOGENOM" id="CLU_005893_1_0_1"/>
<dbReference type="InterPro" id="IPR029052">
    <property type="entry name" value="Metallo-depent_PP-like"/>
</dbReference>
<comment type="cofactor">
    <cofactor evidence="3">
        <name>Fe(2+)</name>
        <dbReference type="ChEBI" id="CHEBI:29033"/>
    </cofactor>
</comment>
<dbReference type="InterPro" id="IPR007708">
    <property type="entry name" value="DBR1_C"/>
</dbReference>
<evidence type="ECO:0000256" key="9">
    <source>
        <dbReference type="ARBA" id="ARBA00022833"/>
    </source>
</evidence>
<evidence type="ECO:0000256" key="1">
    <source>
        <dbReference type="ARBA" id="ARBA00001936"/>
    </source>
</evidence>
<feature type="compositionally biased region" description="Polar residues" evidence="13">
    <location>
        <begin position="321"/>
        <end position="336"/>
    </location>
</feature>
<comment type="cofactor">
    <cofactor evidence="1">
        <name>Mn(2+)</name>
        <dbReference type="ChEBI" id="CHEBI:29035"/>
    </cofactor>
</comment>
<feature type="compositionally biased region" description="Acidic residues" evidence="13">
    <location>
        <begin position="295"/>
        <end position="309"/>
    </location>
</feature>
<comment type="similarity">
    <text evidence="5">Belongs to the lariat debranching enzyme family.</text>
</comment>
<feature type="region of interest" description="Disordered" evidence="13">
    <location>
        <begin position="283"/>
        <end position="341"/>
    </location>
</feature>
<keyword evidence="6" id="KW-0507">mRNA processing</keyword>
<dbReference type="OMA" id="GIDDPLC"/>
<dbReference type="GO" id="GO:0005634">
    <property type="term" value="C:nucleus"/>
    <property type="evidence" value="ECO:0007669"/>
    <property type="project" value="UniProtKB-SubCell"/>
</dbReference>
<evidence type="ECO:0000256" key="13">
    <source>
        <dbReference type="SAM" id="MobiDB-lite"/>
    </source>
</evidence>
<gene>
    <name evidence="15" type="ORF">AO090023000230</name>
</gene>
<dbReference type="InterPro" id="IPR004843">
    <property type="entry name" value="Calcineurin-like_PHP"/>
</dbReference>
<dbReference type="AlphaFoldDB" id="Q2UI13"/>
<protein>
    <submittedName>
        <fullName evidence="15">DNA, SC023</fullName>
    </submittedName>
</protein>
<dbReference type="PANTHER" id="PTHR12849:SF0">
    <property type="entry name" value="LARIAT DEBRANCHING ENZYME"/>
    <property type="match status" value="1"/>
</dbReference>
<evidence type="ECO:0000259" key="14">
    <source>
        <dbReference type="SMART" id="SM01124"/>
    </source>
</evidence>
<dbReference type="KEGG" id="aor:AO090023000230"/>
<comment type="cofactor">
    <cofactor evidence="2">
        <name>Zn(2+)</name>
        <dbReference type="ChEBI" id="CHEBI:29105"/>
    </cofactor>
</comment>
<dbReference type="GO" id="GO:0000398">
    <property type="term" value="P:mRNA splicing, via spliceosome"/>
    <property type="evidence" value="ECO:0007669"/>
    <property type="project" value="TreeGrafter"/>
</dbReference>
<feature type="compositionally biased region" description="Basic and acidic residues" evidence="13">
    <location>
        <begin position="283"/>
        <end position="294"/>
    </location>
</feature>
<dbReference type="SUPFAM" id="SSF56300">
    <property type="entry name" value="Metallo-dependent phosphatases"/>
    <property type="match status" value="1"/>
</dbReference>
<dbReference type="PANTHER" id="PTHR12849">
    <property type="entry name" value="RNA LARIAT DEBRANCHING ENZYME"/>
    <property type="match status" value="1"/>
</dbReference>
<evidence type="ECO:0000256" key="6">
    <source>
        <dbReference type="ARBA" id="ARBA00022664"/>
    </source>
</evidence>
<dbReference type="EMBL" id="AP007157">
    <property type="protein sequence ID" value="BAE58802.1"/>
    <property type="molecule type" value="Genomic_DNA"/>
</dbReference>
<dbReference type="GeneID" id="5992806"/>
<evidence type="ECO:0000256" key="5">
    <source>
        <dbReference type="ARBA" id="ARBA00006045"/>
    </source>
</evidence>
<name>Q2UI13_ASPOR</name>
<evidence type="ECO:0000313" key="15">
    <source>
        <dbReference type="EMBL" id="BAE58802.1"/>
    </source>
</evidence>
<proteinExistence type="inferred from homology"/>
<dbReference type="RefSeq" id="XP_023090507.1">
    <property type="nucleotide sequence ID" value="XM_023235490.1"/>
</dbReference>